<evidence type="ECO:0000256" key="2">
    <source>
        <dbReference type="ARBA" id="ARBA00004651"/>
    </source>
</evidence>
<dbReference type="GO" id="GO:0019236">
    <property type="term" value="P:response to pheromone"/>
    <property type="evidence" value="ECO:0007669"/>
    <property type="project" value="UniProtKB-KW"/>
</dbReference>
<dbReference type="GO" id="GO:0016503">
    <property type="term" value="F:pheromone receptor activity"/>
    <property type="evidence" value="ECO:0007669"/>
    <property type="project" value="InterPro"/>
</dbReference>
<evidence type="ECO:0000313" key="16">
    <source>
        <dbReference type="Proteomes" id="UP000694391"/>
    </source>
</evidence>
<keyword evidence="12 13" id="KW-0807">Transducer</keyword>
<dbReference type="GeneTree" id="ENSGT00960000186612"/>
<keyword evidence="10 13" id="KW-0675">Receptor</keyword>
<evidence type="ECO:0000313" key="15">
    <source>
        <dbReference type="Ensembl" id="ENSCAFP00020016361.1"/>
    </source>
</evidence>
<dbReference type="InterPro" id="IPR017452">
    <property type="entry name" value="GPCR_Rhodpsn_7TM"/>
</dbReference>
<keyword evidence="4 13" id="KW-1003">Cell membrane</keyword>
<dbReference type="Gene3D" id="1.20.1070.10">
    <property type="entry name" value="Rhodopsin 7-helix transmembrane proteins"/>
    <property type="match status" value="1"/>
</dbReference>
<dbReference type="PROSITE" id="PS50262">
    <property type="entry name" value="G_PROTEIN_RECEP_F1_2"/>
    <property type="match status" value="1"/>
</dbReference>
<keyword evidence="16" id="KW-1185">Reference proteome</keyword>
<keyword evidence="5 13" id="KW-0589">Pheromone response</keyword>
<dbReference type="PANTHER" id="PTHR24062">
    <property type="entry name" value="VOMERONASAL TYPE-1 RECEPTOR"/>
    <property type="match status" value="1"/>
</dbReference>
<evidence type="ECO:0000256" key="4">
    <source>
        <dbReference type="ARBA" id="ARBA00022475"/>
    </source>
</evidence>
<keyword evidence="11" id="KW-0325">Glycoprotein</keyword>
<feature type="transmembrane region" description="Helical" evidence="13">
    <location>
        <begin position="266"/>
        <end position="286"/>
    </location>
</feature>
<evidence type="ECO:0000256" key="6">
    <source>
        <dbReference type="ARBA" id="ARBA00022692"/>
    </source>
</evidence>
<evidence type="ECO:0000256" key="10">
    <source>
        <dbReference type="ARBA" id="ARBA00023170"/>
    </source>
</evidence>
<dbReference type="Proteomes" id="UP000694391">
    <property type="component" value="Unplaced"/>
</dbReference>
<name>A0A8C0KLQ0_CANLU</name>
<accession>A0A8C0KLQ0</accession>
<evidence type="ECO:0000256" key="9">
    <source>
        <dbReference type="ARBA" id="ARBA00023136"/>
    </source>
</evidence>
<evidence type="ECO:0000256" key="5">
    <source>
        <dbReference type="ARBA" id="ARBA00022507"/>
    </source>
</evidence>
<dbReference type="FunFam" id="1.20.1070.10:FF:000033">
    <property type="entry name" value="Vomeronasal type-1 receptor"/>
    <property type="match status" value="1"/>
</dbReference>
<evidence type="ECO:0000256" key="12">
    <source>
        <dbReference type="ARBA" id="ARBA00023224"/>
    </source>
</evidence>
<evidence type="ECO:0000256" key="3">
    <source>
        <dbReference type="ARBA" id="ARBA00010663"/>
    </source>
</evidence>
<comment type="subcellular location">
    <subcellularLocation>
        <location evidence="2 13">Cell membrane</location>
        <topology evidence="2 13">Multi-pass membrane protein</topology>
    </subcellularLocation>
</comment>
<dbReference type="Ensembl" id="ENSCAFT00020018984.1">
    <property type="protein sequence ID" value="ENSCAFP00020016361.1"/>
    <property type="gene ID" value="ENSCAFG00020013127.1"/>
</dbReference>
<reference evidence="15" key="1">
    <citation type="submission" date="2025-08" db="UniProtKB">
        <authorList>
            <consortium name="Ensembl"/>
        </authorList>
    </citation>
    <scope>IDENTIFICATION</scope>
</reference>
<proteinExistence type="inferred from homology"/>
<feature type="transmembrane region" description="Helical" evidence="13">
    <location>
        <begin position="6"/>
        <end position="31"/>
    </location>
</feature>
<feature type="transmembrane region" description="Helical" evidence="13">
    <location>
        <begin position="179"/>
        <end position="206"/>
    </location>
</feature>
<comment type="similarity">
    <text evidence="3 13">Belongs to the G-protein coupled receptor 1 family.</text>
</comment>
<keyword evidence="9 13" id="KW-0472">Membrane</keyword>
<dbReference type="SUPFAM" id="SSF81321">
    <property type="entry name" value="Family A G protein-coupled receptor-like"/>
    <property type="match status" value="1"/>
</dbReference>
<dbReference type="AlphaFoldDB" id="A0A8C0KLQ0"/>
<dbReference type="GO" id="GO:0005886">
    <property type="term" value="C:plasma membrane"/>
    <property type="evidence" value="ECO:0007669"/>
    <property type="project" value="UniProtKB-SubCell"/>
</dbReference>
<organism evidence="15 16">
    <name type="scientific">Canis lupus dingo</name>
    <name type="common">dingo</name>
    <dbReference type="NCBI Taxonomy" id="286419"/>
    <lineage>
        <taxon>Eukaryota</taxon>
        <taxon>Metazoa</taxon>
        <taxon>Chordata</taxon>
        <taxon>Craniata</taxon>
        <taxon>Vertebrata</taxon>
        <taxon>Euteleostomi</taxon>
        <taxon>Mammalia</taxon>
        <taxon>Eutheria</taxon>
        <taxon>Laurasiatheria</taxon>
        <taxon>Carnivora</taxon>
        <taxon>Caniformia</taxon>
        <taxon>Canidae</taxon>
        <taxon>Canis</taxon>
    </lineage>
</organism>
<evidence type="ECO:0000256" key="11">
    <source>
        <dbReference type="ARBA" id="ARBA00023180"/>
    </source>
</evidence>
<evidence type="ECO:0000256" key="1">
    <source>
        <dbReference type="ARBA" id="ARBA00003878"/>
    </source>
</evidence>
<keyword evidence="7 13" id="KW-1133">Transmembrane helix</keyword>
<evidence type="ECO:0000259" key="14">
    <source>
        <dbReference type="PROSITE" id="PS50262"/>
    </source>
</evidence>
<feature type="domain" description="G-protein coupled receptors family 1 profile" evidence="14">
    <location>
        <begin position="22"/>
        <end position="285"/>
    </location>
</feature>
<comment type="function">
    <text evidence="1">Putative pheromone receptor.</text>
</comment>
<protein>
    <recommendedName>
        <fullName evidence="13">Vomeronasal type-1 receptor</fullName>
    </recommendedName>
</protein>
<feature type="transmembrane region" description="Helical" evidence="13">
    <location>
        <begin position="126"/>
        <end position="146"/>
    </location>
</feature>
<dbReference type="InterPro" id="IPR004072">
    <property type="entry name" value="Vmron_rcpt_1"/>
</dbReference>
<keyword evidence="8 13" id="KW-0297">G-protein coupled receptor</keyword>
<sequence length="299" mass="33263">MASCELVMGILFLFQTAVGLLGNFLLLYFYILTLFTKHTQRPTGLILNQLALANFLVLSSRGIFEALAAFCLDYFLGEALCKITFYTHRVAGGVSLCTTHLLSGIQAITISPNNSKWAELKLKASIFVQTSCCFCWILHLLVNIVVPVKVTHPENTINITHRKFGLCSVEGSDSSIASLYAFISTFLDILCLGSMGWASGSIVLFLQRHKQRVQVPSPHQSPFQSFPETTATHTVLPLVSLFVSFYFLSSVILLYMIYVVKPSQQLANISTFLAACFPAFSPYLLIKQFYNLCNIIDEI</sequence>
<evidence type="ECO:0000256" key="13">
    <source>
        <dbReference type="RuleBase" id="RU364061"/>
    </source>
</evidence>
<evidence type="ECO:0000256" key="8">
    <source>
        <dbReference type="ARBA" id="ARBA00023040"/>
    </source>
</evidence>
<reference evidence="15" key="2">
    <citation type="submission" date="2025-09" db="UniProtKB">
        <authorList>
            <consortium name="Ensembl"/>
        </authorList>
    </citation>
    <scope>IDENTIFICATION</scope>
</reference>
<keyword evidence="6 13" id="KW-0812">Transmembrane</keyword>
<evidence type="ECO:0000256" key="7">
    <source>
        <dbReference type="ARBA" id="ARBA00022989"/>
    </source>
</evidence>
<feature type="transmembrane region" description="Helical" evidence="13">
    <location>
        <begin position="235"/>
        <end position="260"/>
    </location>
</feature>
<dbReference type="GO" id="GO:0007606">
    <property type="term" value="P:sensory perception of chemical stimulus"/>
    <property type="evidence" value="ECO:0007669"/>
    <property type="project" value="UniProtKB-ARBA"/>
</dbReference>
<dbReference type="Pfam" id="PF03402">
    <property type="entry name" value="V1R"/>
    <property type="match status" value="1"/>
</dbReference>